<accession>A0A7U8K7M3</accession>
<feature type="compositionally biased region" description="Basic and acidic residues" evidence="1">
    <location>
        <begin position="29"/>
        <end position="64"/>
    </location>
</feature>
<organism evidence="2 3">
    <name type="scientific">Brucella neotomae 5K33</name>
    <dbReference type="NCBI Taxonomy" id="520456"/>
    <lineage>
        <taxon>Bacteria</taxon>
        <taxon>Pseudomonadati</taxon>
        <taxon>Pseudomonadota</taxon>
        <taxon>Alphaproteobacteria</taxon>
        <taxon>Hyphomicrobiales</taxon>
        <taxon>Brucellaceae</taxon>
        <taxon>Brucella/Ochrobactrum group</taxon>
        <taxon>Brucella</taxon>
    </lineage>
</organism>
<feature type="region of interest" description="Disordered" evidence="1">
    <location>
        <begin position="1"/>
        <end position="64"/>
    </location>
</feature>
<name>A0A7U8K7M3_BRUNE</name>
<keyword evidence="3" id="KW-1185">Reference proteome</keyword>
<evidence type="ECO:0000256" key="1">
    <source>
        <dbReference type="SAM" id="MobiDB-lite"/>
    </source>
</evidence>
<protein>
    <submittedName>
        <fullName evidence="2">Uncharacterized protein</fullName>
    </submittedName>
</protein>
<evidence type="ECO:0000313" key="3">
    <source>
        <dbReference type="Proteomes" id="UP000005727"/>
    </source>
</evidence>
<dbReference type="AlphaFoldDB" id="A0A7U8K7M3"/>
<proteinExistence type="predicted"/>
<sequence length="64" mass="7135">MHNGHAISNLGTGEWISETAPKGQGAFLRKRDIERPSRANKCELKRSGEAADARSWRQDDRSAL</sequence>
<evidence type="ECO:0000313" key="2">
    <source>
        <dbReference type="EMBL" id="EEY03407.1"/>
    </source>
</evidence>
<dbReference type="Proteomes" id="UP000005727">
    <property type="component" value="Unassembled WGS sequence"/>
</dbReference>
<dbReference type="EMBL" id="EQ999582">
    <property type="protein sequence ID" value="EEY03407.1"/>
    <property type="molecule type" value="Genomic_DNA"/>
</dbReference>
<gene>
    <name evidence="2" type="ORF">BANG_00117</name>
</gene>
<reference evidence="2 3" key="1">
    <citation type="submission" date="2009-01" db="EMBL/GenBank/DDBJ databases">
        <title>The Genome Sequence of Brucella neotomae 5K33.</title>
        <authorList>
            <consortium name="The Broad Institute Genome Sequencing Platform"/>
            <person name="Ward D."/>
            <person name="Young S.K."/>
            <person name="Kodira C.D."/>
            <person name="Zeng Q."/>
            <person name="Koehrsen M."/>
            <person name="Alvarado L."/>
            <person name="Berlin A."/>
            <person name="Borenstein D."/>
            <person name="Chen Z."/>
            <person name="Engels R."/>
            <person name="Freedman E."/>
            <person name="Gellesch M."/>
            <person name="Goldberg J."/>
            <person name="Griggs A."/>
            <person name="Gujja S."/>
            <person name="Heiman D."/>
            <person name="Hepburn T."/>
            <person name="Howarth C."/>
            <person name="Jen D."/>
            <person name="Larson L."/>
            <person name="Lewis B."/>
            <person name="Mehta T."/>
            <person name="Park D."/>
            <person name="Pearson M."/>
            <person name="Roberts A."/>
            <person name="Saif S."/>
            <person name="Shea T."/>
            <person name="Shenoy N."/>
            <person name="Sisk P."/>
            <person name="Stolte C."/>
            <person name="Sykes S."/>
            <person name="Walk T."/>
            <person name="White J."/>
            <person name="Yandava C."/>
            <person name="Whatmore A.M."/>
            <person name="Perrett L.L."/>
            <person name="O'Callaghan D."/>
            <person name="Nusbaum C."/>
            <person name="Galagan J."/>
            <person name="Birren B."/>
        </authorList>
    </citation>
    <scope>NUCLEOTIDE SEQUENCE [LARGE SCALE GENOMIC DNA]</scope>
    <source>
        <strain evidence="2 3">5K33</strain>
    </source>
</reference>